<sequence>MKGRRERGAIGMAVIAPIAAAIIGGGVAILGATQIVNLAPSNSDPGPAAQNLTPTDVQYGETAK</sequence>
<feature type="transmembrane region" description="Helical" evidence="2">
    <location>
        <begin position="12"/>
        <end position="36"/>
    </location>
</feature>
<comment type="caution">
    <text evidence="3">The sequence shown here is derived from an EMBL/GenBank/DDBJ whole genome shotgun (WGS) entry which is preliminary data.</text>
</comment>
<dbReference type="Proteomes" id="UP001612915">
    <property type="component" value="Unassembled WGS sequence"/>
</dbReference>
<evidence type="ECO:0000256" key="2">
    <source>
        <dbReference type="SAM" id="Phobius"/>
    </source>
</evidence>
<evidence type="ECO:0000313" key="4">
    <source>
        <dbReference type="Proteomes" id="UP001612915"/>
    </source>
</evidence>
<protein>
    <recommendedName>
        <fullName evidence="5">DUF2613 domain-containing protein</fullName>
    </recommendedName>
</protein>
<reference evidence="3 4" key="1">
    <citation type="submission" date="2024-10" db="EMBL/GenBank/DDBJ databases">
        <title>The Natural Products Discovery Center: Release of the First 8490 Sequenced Strains for Exploring Actinobacteria Biosynthetic Diversity.</title>
        <authorList>
            <person name="Kalkreuter E."/>
            <person name="Kautsar S.A."/>
            <person name="Yang D."/>
            <person name="Bader C.D."/>
            <person name="Teijaro C.N."/>
            <person name="Fluegel L."/>
            <person name="Davis C.M."/>
            <person name="Simpson J.R."/>
            <person name="Lauterbach L."/>
            <person name="Steele A.D."/>
            <person name="Gui C."/>
            <person name="Meng S."/>
            <person name="Li G."/>
            <person name="Viehrig K."/>
            <person name="Ye F."/>
            <person name="Su P."/>
            <person name="Kiefer A.F."/>
            <person name="Nichols A."/>
            <person name="Cepeda A.J."/>
            <person name="Yan W."/>
            <person name="Fan B."/>
            <person name="Jiang Y."/>
            <person name="Adhikari A."/>
            <person name="Zheng C.-J."/>
            <person name="Schuster L."/>
            <person name="Cowan T.M."/>
            <person name="Smanski M.J."/>
            <person name="Chevrette M.G."/>
            <person name="De Carvalho L.P.S."/>
            <person name="Shen B."/>
        </authorList>
    </citation>
    <scope>NUCLEOTIDE SEQUENCE [LARGE SCALE GENOMIC DNA]</scope>
    <source>
        <strain evidence="3 4">NPDC049639</strain>
    </source>
</reference>
<name>A0ABW8AS91_9ACTN</name>
<dbReference type="EMBL" id="JBITLV010000006">
    <property type="protein sequence ID" value="MFI7588963.1"/>
    <property type="molecule type" value="Genomic_DNA"/>
</dbReference>
<proteinExistence type="predicted"/>
<organism evidence="3 4">
    <name type="scientific">Spongisporangium articulatum</name>
    <dbReference type="NCBI Taxonomy" id="3362603"/>
    <lineage>
        <taxon>Bacteria</taxon>
        <taxon>Bacillati</taxon>
        <taxon>Actinomycetota</taxon>
        <taxon>Actinomycetes</taxon>
        <taxon>Kineosporiales</taxon>
        <taxon>Kineosporiaceae</taxon>
        <taxon>Spongisporangium</taxon>
    </lineage>
</organism>
<evidence type="ECO:0000256" key="1">
    <source>
        <dbReference type="SAM" id="MobiDB-lite"/>
    </source>
</evidence>
<feature type="region of interest" description="Disordered" evidence="1">
    <location>
        <begin position="40"/>
        <end position="64"/>
    </location>
</feature>
<keyword evidence="2" id="KW-0472">Membrane</keyword>
<dbReference type="RefSeq" id="WP_398283192.1">
    <property type="nucleotide sequence ID" value="NZ_JBITLV010000006.1"/>
</dbReference>
<evidence type="ECO:0008006" key="5">
    <source>
        <dbReference type="Google" id="ProtNLM"/>
    </source>
</evidence>
<feature type="compositionally biased region" description="Polar residues" evidence="1">
    <location>
        <begin position="40"/>
        <end position="56"/>
    </location>
</feature>
<evidence type="ECO:0000313" key="3">
    <source>
        <dbReference type="EMBL" id="MFI7588963.1"/>
    </source>
</evidence>
<keyword evidence="2" id="KW-0812">Transmembrane</keyword>
<keyword evidence="2" id="KW-1133">Transmembrane helix</keyword>
<keyword evidence="4" id="KW-1185">Reference proteome</keyword>
<accession>A0ABW8AS91</accession>
<gene>
    <name evidence="3" type="ORF">ACIB24_18010</name>
</gene>